<dbReference type="HOGENOM" id="CLU_028871_7_0_9"/>
<evidence type="ECO:0000256" key="1">
    <source>
        <dbReference type="ARBA" id="ARBA00004418"/>
    </source>
</evidence>
<evidence type="ECO:0000256" key="2">
    <source>
        <dbReference type="ARBA" id="ARBA00010742"/>
    </source>
</evidence>
<keyword evidence="7" id="KW-1185">Reference proteome</keyword>
<evidence type="ECO:0000259" key="5">
    <source>
        <dbReference type="Pfam" id="PF09084"/>
    </source>
</evidence>
<feature type="domain" description="SsuA/THI5-like" evidence="5">
    <location>
        <begin position="70"/>
        <end position="277"/>
    </location>
</feature>
<protein>
    <submittedName>
        <fullName evidence="6">Extracellular solute-binding protein family 3</fullName>
    </submittedName>
</protein>
<proteinExistence type="inferred from homology"/>
<comment type="subcellular location">
    <subcellularLocation>
        <location evidence="1">Periplasm</location>
    </subcellularLocation>
</comment>
<evidence type="ECO:0000256" key="3">
    <source>
        <dbReference type="ARBA" id="ARBA00022729"/>
    </source>
</evidence>
<gene>
    <name evidence="6" type="ordered locus">TEPIRE1_0861</name>
</gene>
<dbReference type="OrthoDB" id="9815602at2"/>
<dbReference type="KEGG" id="tae:TepiRe1_0861"/>
<dbReference type="STRING" id="1209989.TepRe1_0796"/>
<organism evidence="6 7">
    <name type="scientific">Tepidanaerobacter acetatoxydans (strain DSM 21804 / JCM 16047 / Re1)</name>
    <dbReference type="NCBI Taxonomy" id="1209989"/>
    <lineage>
        <taxon>Bacteria</taxon>
        <taxon>Bacillati</taxon>
        <taxon>Bacillota</taxon>
        <taxon>Clostridia</taxon>
        <taxon>Thermosediminibacterales</taxon>
        <taxon>Tepidanaerobacteraceae</taxon>
        <taxon>Tepidanaerobacter</taxon>
    </lineage>
</organism>
<dbReference type="Pfam" id="PF09084">
    <property type="entry name" value="NMT1"/>
    <property type="match status" value="1"/>
</dbReference>
<dbReference type="PANTHER" id="PTHR30024">
    <property type="entry name" value="ALIPHATIC SULFONATES-BINDING PROTEIN-RELATED"/>
    <property type="match status" value="1"/>
</dbReference>
<dbReference type="PATRIC" id="fig|1209989.3.peg.958"/>
<feature type="chain" id="PRO_5038805276" evidence="4">
    <location>
        <begin position="21"/>
        <end position="367"/>
    </location>
</feature>
<dbReference type="GO" id="GO:0042597">
    <property type="term" value="C:periplasmic space"/>
    <property type="evidence" value="ECO:0007669"/>
    <property type="project" value="UniProtKB-SubCell"/>
</dbReference>
<dbReference type="RefSeq" id="WP_013777902.1">
    <property type="nucleotide sequence ID" value="NC_015519.1"/>
</dbReference>
<evidence type="ECO:0000313" key="6">
    <source>
        <dbReference type="EMBL" id="CCP25579.1"/>
    </source>
</evidence>
<dbReference type="SUPFAM" id="SSF53850">
    <property type="entry name" value="Periplasmic binding protein-like II"/>
    <property type="match status" value="1"/>
</dbReference>
<accession>F4LX01</accession>
<comment type="similarity">
    <text evidence="2">Belongs to the bacterial solute-binding protein SsuA/TauA family.</text>
</comment>
<dbReference type="PROSITE" id="PS51257">
    <property type="entry name" value="PROKAR_LIPOPROTEIN"/>
    <property type="match status" value="1"/>
</dbReference>
<reference evidence="7" key="1">
    <citation type="journal article" date="2013" name="Genome Announc.">
        <title>First genome sequence of a syntrophic acetate-oxidizing bacterium, Tepidanaerobacter acetatoxydans strain Re1.</title>
        <authorList>
            <person name="Manzoor S."/>
            <person name="Bongcam-Rudloff E."/>
            <person name="Schnurer A."/>
            <person name="Muller B."/>
        </authorList>
    </citation>
    <scope>NUCLEOTIDE SEQUENCE [LARGE SCALE GENOMIC DNA]</scope>
    <source>
        <strain evidence="7">Re1</strain>
    </source>
</reference>
<dbReference type="AlphaFoldDB" id="F4LX01"/>
<name>F4LX01_TEPAE</name>
<dbReference type="PANTHER" id="PTHR30024:SF47">
    <property type="entry name" value="TAURINE-BINDING PERIPLASMIC PROTEIN"/>
    <property type="match status" value="1"/>
</dbReference>
<evidence type="ECO:0000313" key="7">
    <source>
        <dbReference type="Proteomes" id="UP000010802"/>
    </source>
</evidence>
<dbReference type="EMBL" id="HF563609">
    <property type="protein sequence ID" value="CCP25579.1"/>
    <property type="molecule type" value="Genomic_DNA"/>
</dbReference>
<accession>L0RZE2</accession>
<feature type="signal peptide" evidence="4">
    <location>
        <begin position="1"/>
        <end position="20"/>
    </location>
</feature>
<dbReference type="Gene3D" id="3.40.190.10">
    <property type="entry name" value="Periplasmic binding protein-like II"/>
    <property type="match status" value="2"/>
</dbReference>
<keyword evidence="3 4" id="KW-0732">Signal</keyword>
<dbReference type="eggNOG" id="COG0715">
    <property type="taxonomic scope" value="Bacteria"/>
</dbReference>
<evidence type="ECO:0000256" key="4">
    <source>
        <dbReference type="SAM" id="SignalP"/>
    </source>
</evidence>
<sequence length="367" mass="40533">MRRIALLLVAVMLFSVTVTGCGGQAVKEKTDNVTPEEVQKEQTIGKKPELEPLSPPVKVTVGMKEVVSDAGVLIGMAKGYYEELGIEIESIAFNTGQDMINALGAGQLDVGCTVTASGLFNAILRDIPIKIVGDKGINVEGQGYYRLMIRKDLVDEIKDFKDLRGRKLAVVGTASLDEIALDRVLNQGGMTTNDVDLQVIRSFPDIVAAMSNKSIDGGMVIEPFVAAAIAKDIADPWKDPSEYDPDAQTALLVYGKSMLDQPEVANRFMVAYIKAIRDYNDAFFKNINKDEIISILAEYSVVKEKELYEKMYPVGFNPDGFVRMKGIQMDLDWYKQRDLLKGELEAEDVVDNSYAEYAVKILGRYSK</sequence>
<dbReference type="InterPro" id="IPR015168">
    <property type="entry name" value="SsuA/THI5"/>
</dbReference>
<dbReference type="Proteomes" id="UP000010802">
    <property type="component" value="Chromosome"/>
</dbReference>
<dbReference type="KEGG" id="tep:TepRe1_0796"/>